<evidence type="ECO:0000313" key="2">
    <source>
        <dbReference type="Proteomes" id="UP000253868"/>
    </source>
</evidence>
<dbReference type="EMBL" id="CP031194">
    <property type="protein sequence ID" value="AXG78600.1"/>
    <property type="molecule type" value="Genomic_DNA"/>
</dbReference>
<accession>A0A345HPH6</accession>
<dbReference type="KEGG" id="spad:DVK44_13750"/>
<gene>
    <name evidence="1" type="ORF">DVK44_13750</name>
</gene>
<evidence type="ECO:0000313" key="1">
    <source>
        <dbReference type="EMBL" id="AXG78600.1"/>
    </source>
</evidence>
<dbReference type="AlphaFoldDB" id="A0A345HPH6"/>
<sequence length="125" mass="14237">MRLATMEMHHRMLTEESGPELAELYPYLAALTEADRVRFLHCNKRVTFWHLQFRSGLLDEDALHRVAGAFMESAHARAYWQRAAPIQRRGVHGKRGHQFVNAMEDAFHKALRALSEPSDLVGAGA</sequence>
<protein>
    <submittedName>
        <fullName evidence="1">Uncharacterized protein</fullName>
    </submittedName>
</protein>
<dbReference type="InterPro" id="IPR045728">
    <property type="entry name" value="DUF6082"/>
</dbReference>
<reference evidence="2" key="1">
    <citation type="submission" date="2018-07" db="EMBL/GenBank/DDBJ databases">
        <authorList>
            <person name="Zhao J."/>
        </authorList>
    </citation>
    <scope>NUCLEOTIDE SEQUENCE [LARGE SCALE GENOMIC DNA]</scope>
    <source>
        <strain evidence="2">GSSD-12</strain>
    </source>
</reference>
<organism evidence="1 2">
    <name type="scientific">Streptomyces paludis</name>
    <dbReference type="NCBI Taxonomy" id="2282738"/>
    <lineage>
        <taxon>Bacteria</taxon>
        <taxon>Bacillati</taxon>
        <taxon>Actinomycetota</taxon>
        <taxon>Actinomycetes</taxon>
        <taxon>Kitasatosporales</taxon>
        <taxon>Streptomycetaceae</taxon>
        <taxon>Streptomyces</taxon>
    </lineage>
</organism>
<keyword evidence="2" id="KW-1185">Reference proteome</keyword>
<proteinExistence type="predicted"/>
<dbReference type="Proteomes" id="UP000253868">
    <property type="component" value="Chromosome"/>
</dbReference>
<dbReference type="Pfam" id="PF19560">
    <property type="entry name" value="DUF6082"/>
    <property type="match status" value="1"/>
</dbReference>
<name>A0A345HPH6_9ACTN</name>